<dbReference type="PANTHER" id="PTHR22726:SF1">
    <property type="entry name" value="METALLOENDOPEPTIDASE OMA1, MITOCHONDRIAL"/>
    <property type="match status" value="1"/>
</dbReference>
<evidence type="ECO:0000256" key="4">
    <source>
        <dbReference type="ARBA" id="ARBA00022764"/>
    </source>
</evidence>
<dbReference type="InterPro" id="IPR001915">
    <property type="entry name" value="Peptidase_M48"/>
</dbReference>
<evidence type="ECO:0000313" key="11">
    <source>
        <dbReference type="Proteomes" id="UP000191110"/>
    </source>
</evidence>
<gene>
    <name evidence="10" type="ORF">BOW53_08880</name>
</gene>
<comment type="caution">
    <text evidence="10">The sequence shown here is derived from an EMBL/GenBank/DDBJ whole genome shotgun (WGS) entry which is preliminary data.</text>
</comment>
<dbReference type="PANTHER" id="PTHR22726">
    <property type="entry name" value="METALLOENDOPEPTIDASE OMA1"/>
    <property type="match status" value="1"/>
</dbReference>
<dbReference type="InterPro" id="IPR030873">
    <property type="entry name" value="Protease_BepA"/>
</dbReference>
<comment type="similarity">
    <text evidence="8">Belongs to the peptidase M48 family. BepA subfamily.</text>
</comment>
<keyword evidence="7 8" id="KW-0482">Metalloprotease</keyword>
<dbReference type="GO" id="GO:0051603">
    <property type="term" value="P:proteolysis involved in protein catabolic process"/>
    <property type="evidence" value="ECO:0007669"/>
    <property type="project" value="TreeGrafter"/>
</dbReference>
<dbReference type="InterPro" id="IPR011990">
    <property type="entry name" value="TPR-like_helical_dom_sf"/>
</dbReference>
<keyword evidence="2 8" id="KW-0479">Metal-binding</keyword>
<comment type="function">
    <text evidence="8">Functions as both a chaperone and a metalloprotease. Maintains the integrity of the outer membrane by promoting either the assembly or the elimination of outer membrane proteins, depending on their folding state.</text>
</comment>
<evidence type="ECO:0000256" key="2">
    <source>
        <dbReference type="ARBA" id="ARBA00022723"/>
    </source>
</evidence>
<evidence type="ECO:0000256" key="7">
    <source>
        <dbReference type="ARBA" id="ARBA00023049"/>
    </source>
</evidence>
<feature type="domain" description="Peptidase M48" evidence="9">
    <location>
        <begin position="69"/>
        <end position="255"/>
    </location>
</feature>
<dbReference type="Gene3D" id="3.30.2010.10">
    <property type="entry name" value="Metalloproteases ('zincins'), catalytic domain"/>
    <property type="match status" value="1"/>
</dbReference>
<comment type="cofactor">
    <cofactor evidence="8">
        <name>Zn(2+)</name>
        <dbReference type="ChEBI" id="CHEBI:29105"/>
    </cofactor>
    <text evidence="8">Binds 1 zinc ion per subunit.</text>
</comment>
<keyword evidence="1 8" id="KW-0645">Protease</keyword>
<accession>A0A1T2L4Y5</accession>
<dbReference type="Proteomes" id="UP000191110">
    <property type="component" value="Unassembled WGS sequence"/>
</dbReference>
<reference evidence="10 11" key="1">
    <citation type="submission" date="2016-11" db="EMBL/GenBank/DDBJ databases">
        <title>Mixed transmission modes and dynamic genome evolution in an obligate animal-bacterial symbiosis.</title>
        <authorList>
            <person name="Russell S.L."/>
            <person name="Corbett-Detig R.B."/>
            <person name="Cavanaugh C.M."/>
        </authorList>
    </citation>
    <scope>NUCLEOTIDE SEQUENCE [LARGE SCALE GENOMIC DNA]</scope>
    <source>
        <strain evidence="10">Sveles-Q1</strain>
    </source>
</reference>
<keyword evidence="4 8" id="KW-0574">Periplasm</keyword>
<dbReference type="Gene3D" id="1.25.40.10">
    <property type="entry name" value="Tetratricopeptide repeat domain"/>
    <property type="match status" value="1"/>
</dbReference>
<sequence precursor="true">MKSITIALASLILLLTTFSQLANATELNLPNMGDPSESTLSPTQADKLGKALLRQLRQEKRIAEDPLINSYVSSLGFRLATSSSRPSEPFTFFVVDDASINAFAAPGGYIGIHTGLIETSSNESELAAVMAHEIAHVTQRHMARAFENAGQMKLPMAIALLTAVLLGSQSAELGEAAVAVASAGSIQQQINFTRSNESEADAIGMETLANAGFDPHGMESFFKHLQHEARYYGVALPEYLRTHPISESRIAESKNRADRYPQNKYTDRLSFSLIRARLKAINESDPHKATRYFESQLRSGQHQNRDAFTYGQAIALIRDQKPKKAVQIIEELLNSDPDRLEYLLALANAEMEQNNYDRSLAILSDAESLYPGSYPLVIDYSRALITTGNSMTAVPLLKNQINHQNDKPQLHQLYAEALGKTGKVAEAHVALAQYLYLNEHLISAIEQLKQAKKLAVNDHYLLSRIESKLIIFKESLAEMKKSEKKRPK</sequence>
<feature type="active site" evidence="8">
    <location>
        <position position="133"/>
    </location>
</feature>
<feature type="signal peptide" evidence="8">
    <location>
        <begin position="1"/>
        <end position="24"/>
    </location>
</feature>
<evidence type="ECO:0000256" key="6">
    <source>
        <dbReference type="ARBA" id="ARBA00022833"/>
    </source>
</evidence>
<dbReference type="HAMAP" id="MF_00997">
    <property type="entry name" value="Protease_BepA"/>
    <property type="match status" value="1"/>
</dbReference>
<evidence type="ECO:0000256" key="3">
    <source>
        <dbReference type="ARBA" id="ARBA00022729"/>
    </source>
</evidence>
<dbReference type="GO" id="GO:0004222">
    <property type="term" value="F:metalloendopeptidase activity"/>
    <property type="evidence" value="ECO:0007669"/>
    <property type="project" value="InterPro"/>
</dbReference>
<comment type="subcellular location">
    <subcellularLocation>
        <location evidence="8">Periplasm</location>
    </subcellularLocation>
</comment>
<evidence type="ECO:0000256" key="8">
    <source>
        <dbReference type="HAMAP-Rule" id="MF_00997"/>
    </source>
</evidence>
<dbReference type="GO" id="GO:0016020">
    <property type="term" value="C:membrane"/>
    <property type="evidence" value="ECO:0007669"/>
    <property type="project" value="InterPro"/>
</dbReference>
<protein>
    <recommendedName>
        <fullName evidence="8">Putative beta-barrel assembly-enhancing protease</fullName>
        <ecNumber evidence="8">3.4.-.-</ecNumber>
    </recommendedName>
</protein>
<dbReference type="CDD" id="cd07333">
    <property type="entry name" value="M48C_bepA_like"/>
    <property type="match status" value="1"/>
</dbReference>
<organism evidence="10 11">
    <name type="scientific">Solemya pervernicosa gill symbiont</name>
    <dbReference type="NCBI Taxonomy" id="642797"/>
    <lineage>
        <taxon>Bacteria</taxon>
        <taxon>Pseudomonadati</taxon>
        <taxon>Pseudomonadota</taxon>
        <taxon>Gammaproteobacteria</taxon>
        <taxon>sulfur-oxidizing symbionts</taxon>
    </lineage>
</organism>
<keyword evidence="3 8" id="KW-0732">Signal</keyword>
<dbReference type="RefSeq" id="WP_078483725.1">
    <property type="nucleotide sequence ID" value="NZ_MPRL01000032.1"/>
</dbReference>
<evidence type="ECO:0000256" key="5">
    <source>
        <dbReference type="ARBA" id="ARBA00022801"/>
    </source>
</evidence>
<evidence type="ECO:0000313" key="10">
    <source>
        <dbReference type="EMBL" id="OOZ40132.1"/>
    </source>
</evidence>
<dbReference type="EC" id="3.4.-.-" evidence="8"/>
<name>A0A1T2L4Y5_9GAMM</name>
<keyword evidence="11" id="KW-1185">Reference proteome</keyword>
<dbReference type="Pfam" id="PF01435">
    <property type="entry name" value="Peptidase_M48"/>
    <property type="match status" value="1"/>
</dbReference>
<keyword evidence="6 8" id="KW-0862">Zinc</keyword>
<feature type="chain" id="PRO_5013406004" description="Putative beta-barrel assembly-enhancing protease" evidence="8">
    <location>
        <begin position="25"/>
        <end position="488"/>
    </location>
</feature>
<dbReference type="EMBL" id="MPRL01000032">
    <property type="protein sequence ID" value="OOZ40132.1"/>
    <property type="molecule type" value="Genomic_DNA"/>
</dbReference>
<dbReference type="SUPFAM" id="SSF48452">
    <property type="entry name" value="TPR-like"/>
    <property type="match status" value="1"/>
</dbReference>
<evidence type="ECO:0000256" key="1">
    <source>
        <dbReference type="ARBA" id="ARBA00022670"/>
    </source>
</evidence>
<feature type="binding site" evidence="8">
    <location>
        <position position="197"/>
    </location>
    <ligand>
        <name>Zn(2+)</name>
        <dbReference type="ChEBI" id="CHEBI:29105"/>
        <note>catalytic</note>
    </ligand>
</feature>
<dbReference type="AlphaFoldDB" id="A0A1T2L4Y5"/>
<feature type="active site" description="Proton donor" evidence="8">
    <location>
        <position position="201"/>
    </location>
</feature>
<evidence type="ECO:0000259" key="9">
    <source>
        <dbReference type="Pfam" id="PF01435"/>
    </source>
</evidence>
<dbReference type="GO" id="GO:0042597">
    <property type="term" value="C:periplasmic space"/>
    <property type="evidence" value="ECO:0007669"/>
    <property type="project" value="UniProtKB-SubCell"/>
</dbReference>
<proteinExistence type="inferred from homology"/>
<feature type="binding site" evidence="8">
    <location>
        <position position="132"/>
    </location>
    <ligand>
        <name>Zn(2+)</name>
        <dbReference type="ChEBI" id="CHEBI:29105"/>
        <note>catalytic</note>
    </ligand>
</feature>
<feature type="binding site" evidence="8">
    <location>
        <position position="136"/>
    </location>
    <ligand>
        <name>Zn(2+)</name>
        <dbReference type="ChEBI" id="CHEBI:29105"/>
        <note>catalytic</note>
    </ligand>
</feature>
<dbReference type="OrthoDB" id="9810445at2"/>
<keyword evidence="5 8" id="KW-0378">Hydrolase</keyword>
<dbReference type="GO" id="GO:0008270">
    <property type="term" value="F:zinc ion binding"/>
    <property type="evidence" value="ECO:0007669"/>
    <property type="project" value="UniProtKB-UniRule"/>
</dbReference>
<dbReference type="InterPro" id="IPR051156">
    <property type="entry name" value="Mito/Outer_Membr_Metalloprot"/>
</dbReference>